<evidence type="ECO:0000313" key="2">
    <source>
        <dbReference type="Proteomes" id="UP000185207"/>
    </source>
</evidence>
<accession>A0A1N6GQA9</accession>
<name>A0A1N6GQA9_9FLAO</name>
<dbReference type="OrthoDB" id="9808492at2"/>
<dbReference type="RefSeq" id="WP_074235099.1">
    <property type="nucleotide sequence ID" value="NZ_FSRK01000001.1"/>
</dbReference>
<organism evidence="1 2">
    <name type="scientific">Epilithonimonas zeae</name>
    <dbReference type="NCBI Taxonomy" id="1416779"/>
    <lineage>
        <taxon>Bacteria</taxon>
        <taxon>Pseudomonadati</taxon>
        <taxon>Bacteroidota</taxon>
        <taxon>Flavobacteriia</taxon>
        <taxon>Flavobacteriales</taxon>
        <taxon>Weeksellaceae</taxon>
        <taxon>Chryseobacterium group</taxon>
        <taxon>Epilithonimonas</taxon>
    </lineage>
</organism>
<proteinExistence type="predicted"/>
<keyword evidence="2" id="KW-1185">Reference proteome</keyword>
<dbReference type="Pfam" id="PF13289">
    <property type="entry name" value="SIR2_2"/>
    <property type="match status" value="1"/>
</dbReference>
<reference evidence="2" key="1">
    <citation type="submission" date="2016-11" db="EMBL/GenBank/DDBJ databases">
        <authorList>
            <person name="Varghese N."/>
            <person name="Submissions S."/>
        </authorList>
    </citation>
    <scope>NUCLEOTIDE SEQUENCE [LARGE SCALE GENOMIC DNA]</scope>
    <source>
        <strain evidence="2">DSM 27623</strain>
    </source>
</reference>
<evidence type="ECO:0000313" key="1">
    <source>
        <dbReference type="EMBL" id="SIO09729.1"/>
    </source>
</evidence>
<dbReference type="AlphaFoldDB" id="A0A1N6GQA9"/>
<dbReference type="Proteomes" id="UP000185207">
    <property type="component" value="Unassembled WGS sequence"/>
</dbReference>
<protein>
    <submittedName>
        <fullName evidence="1">SIR2-like domain-containing protein</fullName>
    </submittedName>
</protein>
<sequence>MKNYLYLNGQKSVAIELNGDDVSAVFIDGVQQDFDKDEKLNKLDYANTAKRKKYAEFLNNQFENFVILSGAGSSVDIGQNIIDEELEIEVERKGKIMSQLWDSVEAKLTTPVLQRFCDLVTYTEFKLDKEVREYDKNLEKLLSLANIAKNFVIDTTEETDEIKKINIEETIKTIEQLIKLNCTLKLPEDAPHLVFVEKITKRKVTLPRVKIFTLNYDTLFEQAGRKKNFTIIDGFSFSHPRTFSGRNFDLDIVSRNSSRVKEEDNFVQKVFHLYKPHGSVDWTKENSEIIQRENIENPLMIFPKDSKYESSYEQPYFEMMSRFQQNLRNENVLLVCIGFSFNDKHLVTAIIEALEQNPSFQLVVVNKSIDETSQTFKPFFEAAQKHNNIALISELFKDFADNYPDLKSYNQEDVKKVILNINSDPDEQ</sequence>
<gene>
    <name evidence="1" type="ORF">SAMN05444409_1985</name>
</gene>
<dbReference type="STRING" id="1416779.SAMN05444409_1985"/>
<dbReference type="EMBL" id="FSRK01000001">
    <property type="protein sequence ID" value="SIO09729.1"/>
    <property type="molecule type" value="Genomic_DNA"/>
</dbReference>